<comment type="similarity">
    <text evidence="4">Belongs to the class I-like SAM-binding methyltransferase superfamily. Cation-independent O-methyltransferase family.</text>
</comment>
<evidence type="ECO:0000259" key="5">
    <source>
        <dbReference type="Pfam" id="PF00891"/>
    </source>
</evidence>
<dbReference type="Proteomes" id="UP000452235">
    <property type="component" value="Unassembled WGS sequence"/>
</dbReference>
<reference evidence="7 8" key="1">
    <citation type="submission" date="2020-01" db="EMBL/GenBank/DDBJ databases">
        <title>Aspergillus terreus IFO 6365 whole genome shotgun sequence.</title>
        <authorList>
            <person name="Kanamasa S."/>
            <person name="Takahashi H."/>
        </authorList>
    </citation>
    <scope>NUCLEOTIDE SEQUENCE [LARGE SCALE GENOMIC DNA]</scope>
    <source>
        <strain evidence="7 8">IFO 6365</strain>
    </source>
</reference>
<gene>
    <name evidence="7" type="ORF">ATEIFO6365_0006004000</name>
</gene>
<evidence type="ECO:0000259" key="6">
    <source>
        <dbReference type="Pfam" id="PF08100"/>
    </source>
</evidence>
<evidence type="ECO:0000256" key="3">
    <source>
        <dbReference type="ARBA" id="ARBA00022691"/>
    </source>
</evidence>
<dbReference type="SUPFAM" id="SSF53335">
    <property type="entry name" value="S-adenosyl-L-methionine-dependent methyltransferases"/>
    <property type="match status" value="1"/>
</dbReference>
<protein>
    <submittedName>
        <fullName evidence="7">O-methyltransferase</fullName>
    </submittedName>
</protein>
<keyword evidence="3" id="KW-0949">S-adenosyl-L-methionine</keyword>
<dbReference type="InterPro" id="IPR016461">
    <property type="entry name" value="COMT-like"/>
</dbReference>
<feature type="domain" description="O-methyltransferase C-terminal" evidence="5">
    <location>
        <begin position="205"/>
        <end position="399"/>
    </location>
</feature>
<evidence type="ECO:0000313" key="8">
    <source>
        <dbReference type="Proteomes" id="UP000452235"/>
    </source>
</evidence>
<dbReference type="Gene3D" id="1.10.10.10">
    <property type="entry name" value="Winged helix-like DNA-binding domain superfamily/Winged helix DNA-binding domain"/>
    <property type="match status" value="1"/>
</dbReference>
<evidence type="ECO:0000313" key="7">
    <source>
        <dbReference type="EMBL" id="GFF16705.1"/>
    </source>
</evidence>
<keyword evidence="1 7" id="KW-0489">Methyltransferase</keyword>
<dbReference type="EMBL" id="BLJY01000006">
    <property type="protein sequence ID" value="GFF16705.1"/>
    <property type="molecule type" value="Genomic_DNA"/>
</dbReference>
<proteinExistence type="inferred from homology"/>
<dbReference type="Pfam" id="PF00891">
    <property type="entry name" value="Methyltransf_2"/>
    <property type="match status" value="1"/>
</dbReference>
<dbReference type="SUPFAM" id="SSF46785">
    <property type="entry name" value="Winged helix' DNA-binding domain"/>
    <property type="match status" value="1"/>
</dbReference>
<dbReference type="InterPro" id="IPR029063">
    <property type="entry name" value="SAM-dependent_MTases_sf"/>
</dbReference>
<sequence>MAAIREVLARLNKAADAFTQALDSQENNEHSSLREPDPWYNLSLLSARALEAQGELIATAEAIIRLAKGPQACLAGYSDKSAEMGTLKALIKLGVPEKVPLKGSVTYRELSAALPIAPELLQRLVRLASLAGFLVEDQDGAVRHSAMSSVFLRDPPAADAARFLFDVDMRASNYFYDSIKLDPSGRDNCCCPVSLAFQKDDKSEAQAHPLTIWDILERDAALKAQFHSSMVAVLASPSHALKHVPNAYDWGKFKTLVDVGGSQGQASLAIAEKYENIHIIVQDLPEVVEMLQPSRATEAARRLDFQAHDFFTEQPTVADGYFLRQVLHDWPDKEVQTIIKNLVPACRSGTKLLVMDIVLPAPGSISWFMEKQLRSVDVSMFSLCSAKERTVEEFRTLVESCDARFRFEEVCTPPGSGTSLLSWVFDSGSGNARADGIPVNTERGCQ</sequence>
<dbReference type="AlphaFoldDB" id="A0A5M3YVQ1"/>
<evidence type="ECO:0000256" key="2">
    <source>
        <dbReference type="ARBA" id="ARBA00022679"/>
    </source>
</evidence>
<evidence type="ECO:0000256" key="1">
    <source>
        <dbReference type="ARBA" id="ARBA00022603"/>
    </source>
</evidence>
<dbReference type="OrthoDB" id="1606438at2759"/>
<dbReference type="GO" id="GO:0008171">
    <property type="term" value="F:O-methyltransferase activity"/>
    <property type="evidence" value="ECO:0007669"/>
    <property type="project" value="InterPro"/>
</dbReference>
<organism evidence="7 8">
    <name type="scientific">Aspergillus terreus</name>
    <dbReference type="NCBI Taxonomy" id="33178"/>
    <lineage>
        <taxon>Eukaryota</taxon>
        <taxon>Fungi</taxon>
        <taxon>Dikarya</taxon>
        <taxon>Ascomycota</taxon>
        <taxon>Pezizomycotina</taxon>
        <taxon>Eurotiomycetes</taxon>
        <taxon>Eurotiomycetidae</taxon>
        <taxon>Eurotiales</taxon>
        <taxon>Aspergillaceae</taxon>
        <taxon>Aspergillus</taxon>
        <taxon>Aspergillus subgen. Circumdati</taxon>
    </lineage>
</organism>
<dbReference type="Gene3D" id="3.40.50.150">
    <property type="entry name" value="Vaccinia Virus protein VP39"/>
    <property type="match status" value="1"/>
</dbReference>
<dbReference type="Pfam" id="PF08100">
    <property type="entry name" value="Dimerisation"/>
    <property type="match status" value="1"/>
</dbReference>
<dbReference type="GO" id="GO:0044550">
    <property type="term" value="P:secondary metabolite biosynthetic process"/>
    <property type="evidence" value="ECO:0007669"/>
    <property type="project" value="UniProtKB-ARBA"/>
</dbReference>
<keyword evidence="8" id="KW-1185">Reference proteome</keyword>
<dbReference type="PROSITE" id="PS51683">
    <property type="entry name" value="SAM_OMT_II"/>
    <property type="match status" value="1"/>
</dbReference>
<dbReference type="VEuPathDB" id="FungiDB:ATEG_02818"/>
<name>A0A5M3YVQ1_ASPTE</name>
<dbReference type="GO" id="GO:0032259">
    <property type="term" value="P:methylation"/>
    <property type="evidence" value="ECO:0007669"/>
    <property type="project" value="UniProtKB-KW"/>
</dbReference>
<accession>A0A5M3YVQ1</accession>
<evidence type="ECO:0000256" key="4">
    <source>
        <dbReference type="ARBA" id="ARBA00038277"/>
    </source>
</evidence>
<dbReference type="InterPro" id="IPR012967">
    <property type="entry name" value="COMT_dimerisation"/>
</dbReference>
<dbReference type="InterPro" id="IPR036388">
    <property type="entry name" value="WH-like_DNA-bd_sf"/>
</dbReference>
<dbReference type="PANTHER" id="PTHR43712">
    <property type="entry name" value="PUTATIVE (AFU_ORTHOLOGUE AFUA_4G14580)-RELATED"/>
    <property type="match status" value="1"/>
</dbReference>
<dbReference type="PANTHER" id="PTHR43712:SF5">
    <property type="entry name" value="O-METHYLTRANSFERASE ASQN-RELATED"/>
    <property type="match status" value="1"/>
</dbReference>
<keyword evidence="2 7" id="KW-0808">Transferase</keyword>
<feature type="domain" description="O-methyltransferase dimerisation" evidence="6">
    <location>
        <begin position="84"/>
        <end position="153"/>
    </location>
</feature>
<dbReference type="InterPro" id="IPR001077">
    <property type="entry name" value="COMT_C"/>
</dbReference>
<dbReference type="InterPro" id="IPR036390">
    <property type="entry name" value="WH_DNA-bd_sf"/>
</dbReference>
<comment type="caution">
    <text evidence="7">The sequence shown here is derived from an EMBL/GenBank/DDBJ whole genome shotgun (WGS) entry which is preliminary data.</text>
</comment>